<evidence type="ECO:0000256" key="10">
    <source>
        <dbReference type="ARBA" id="ARBA00023170"/>
    </source>
</evidence>
<evidence type="ECO:0000256" key="4">
    <source>
        <dbReference type="ARBA" id="ARBA00022771"/>
    </source>
</evidence>
<evidence type="ECO:0000256" key="5">
    <source>
        <dbReference type="ARBA" id="ARBA00022833"/>
    </source>
</evidence>
<dbReference type="GO" id="GO:0033993">
    <property type="term" value="P:response to lipid"/>
    <property type="evidence" value="ECO:0007669"/>
    <property type="project" value="UniProtKB-ARBA"/>
</dbReference>
<dbReference type="InterPro" id="IPR001628">
    <property type="entry name" value="Znf_hrmn_rcpt"/>
</dbReference>
<dbReference type="Pfam" id="PF00105">
    <property type="entry name" value="zf-C4"/>
    <property type="match status" value="1"/>
</dbReference>
<proteinExistence type="inferred from homology"/>
<reference evidence="15 16" key="1">
    <citation type="submission" date="2015-08" db="EMBL/GenBank/DDBJ databases">
        <title>The genome of the Asian arowana (Scleropages formosus).</title>
        <authorList>
            <person name="Tan M.H."/>
            <person name="Gan H.M."/>
            <person name="Croft L.J."/>
            <person name="Austin C.M."/>
        </authorList>
    </citation>
    <scope>NUCLEOTIDE SEQUENCE [LARGE SCALE GENOMIC DNA]</scope>
    <source>
        <strain evidence="15">Aro1</strain>
    </source>
</reference>
<name>A0A0N8JZD0_SCLFO</name>
<evidence type="ECO:0000256" key="9">
    <source>
        <dbReference type="ARBA" id="ARBA00023163"/>
    </source>
</evidence>
<comment type="caution">
    <text evidence="15">The sequence shown here is derived from an EMBL/GenBank/DDBJ whole genome shotgun (WGS) entry which is preliminary data.</text>
</comment>
<gene>
    <name evidence="15" type="ORF">Z043_112282</name>
</gene>
<feature type="domain" description="NR LBD" evidence="14">
    <location>
        <begin position="230"/>
        <end position="453"/>
    </location>
</feature>
<dbReference type="SMART" id="SM00399">
    <property type="entry name" value="ZnF_C4"/>
    <property type="match status" value="1"/>
</dbReference>
<dbReference type="AlphaFoldDB" id="A0A0N8JZD0"/>
<comment type="similarity">
    <text evidence="1">Belongs to the nuclear hormone receptor family. NR3 subfamily.</text>
</comment>
<keyword evidence="10 15" id="KW-0675">Receptor</keyword>
<dbReference type="CDD" id="cd07172">
    <property type="entry name" value="NR_DBD_GR_PR"/>
    <property type="match status" value="1"/>
</dbReference>
<dbReference type="FunFam" id="3.30.50.10:FF:000139">
    <property type="entry name" value="Estrogen receptor beta a variant b"/>
    <property type="match status" value="1"/>
</dbReference>
<keyword evidence="8" id="KW-0238">DNA-binding</keyword>
<sequence>MYTPVAGFHPEGRAEDEEMRLPEDLSALFSCPPSDVFSDHSTDVEGSFPLIPKTETDPSSLMSLVDEGEMNKALVDCGKLPFQVNIFSGMVPQSSTSNTLTTDASTQPKMVCVICGDKASGCHYGVLSCESCKVFFRRTVKGHREHIVCAGHNDCIVDKIRRKNCSACRLRKCYEAGMKLEGRNLRKKSNARKSTDRPQPSIAPSAKDVSCNSQAAVPAASTPTLHELNTRMQIISILENIEPAVVLSGYNNSQPDMPHLLNSLNHLHDMQLLLIVKWSKLLPGFRSLDISAQECLIQYSAMSVMLLSLGWRSFQNVTREYLYFAPDMGLKGHERFEEIRLDYIQELNQAIKMKEPSVSESSKRFSDLTRLMDTMHEIGKKIKLYCLNIFSQADTLQVKFPELTSEVLAVMLPSLQEGKIKPLLFHEDVSCWPKRLTDELQRIVGNISACNDY</sequence>
<dbReference type="GO" id="GO:0005496">
    <property type="term" value="F:steroid binding"/>
    <property type="evidence" value="ECO:0007669"/>
    <property type="project" value="UniProtKB-KW"/>
</dbReference>
<keyword evidence="2" id="KW-0754">Steroid-binding</keyword>
<feature type="domain" description="Nuclear receptor" evidence="13">
    <location>
        <begin position="109"/>
        <end position="185"/>
    </location>
</feature>
<dbReference type="GO" id="GO:0042562">
    <property type="term" value="F:hormone binding"/>
    <property type="evidence" value="ECO:0007669"/>
    <property type="project" value="UniProtKB-ARBA"/>
</dbReference>
<dbReference type="PRINTS" id="PR00047">
    <property type="entry name" value="STROIDFINGER"/>
</dbReference>
<evidence type="ECO:0000256" key="2">
    <source>
        <dbReference type="ARBA" id="ARBA00022665"/>
    </source>
</evidence>
<evidence type="ECO:0000259" key="14">
    <source>
        <dbReference type="PROSITE" id="PS51843"/>
    </source>
</evidence>
<evidence type="ECO:0000256" key="11">
    <source>
        <dbReference type="ARBA" id="ARBA00023242"/>
    </source>
</evidence>
<dbReference type="PROSITE" id="PS51030">
    <property type="entry name" value="NUCLEAR_REC_DBD_2"/>
    <property type="match status" value="1"/>
</dbReference>
<evidence type="ECO:0000313" key="15">
    <source>
        <dbReference type="EMBL" id="KPP68993.1"/>
    </source>
</evidence>
<dbReference type="Pfam" id="PF00104">
    <property type="entry name" value="Hormone_recep"/>
    <property type="match status" value="1"/>
</dbReference>
<keyword evidence="4" id="KW-0863">Zinc-finger</keyword>
<dbReference type="GO" id="GO:0003700">
    <property type="term" value="F:DNA-binding transcription factor activity"/>
    <property type="evidence" value="ECO:0007669"/>
    <property type="project" value="InterPro"/>
</dbReference>
<dbReference type="STRING" id="113540.ENSSFOP00015033298"/>
<protein>
    <submittedName>
        <fullName evidence="15">Progesterone receptor-like</fullName>
    </submittedName>
</protein>
<dbReference type="PANTHER" id="PTHR48092">
    <property type="entry name" value="KNIRPS-RELATED PROTEIN-RELATED"/>
    <property type="match status" value="1"/>
</dbReference>
<keyword evidence="3" id="KW-0479">Metal-binding</keyword>
<keyword evidence="5" id="KW-0862">Zinc</keyword>
<dbReference type="GO" id="GO:0008270">
    <property type="term" value="F:zinc ion binding"/>
    <property type="evidence" value="ECO:0007669"/>
    <property type="project" value="UniProtKB-KW"/>
</dbReference>
<dbReference type="PROSITE" id="PS51843">
    <property type="entry name" value="NR_LBD"/>
    <property type="match status" value="1"/>
</dbReference>
<keyword evidence="9" id="KW-0804">Transcription</keyword>
<evidence type="ECO:0000313" key="16">
    <source>
        <dbReference type="Proteomes" id="UP000034805"/>
    </source>
</evidence>
<organism evidence="15 16">
    <name type="scientific">Scleropages formosus</name>
    <name type="common">Asian bonytongue</name>
    <name type="synonym">Osteoglossum formosum</name>
    <dbReference type="NCBI Taxonomy" id="113540"/>
    <lineage>
        <taxon>Eukaryota</taxon>
        <taxon>Metazoa</taxon>
        <taxon>Chordata</taxon>
        <taxon>Craniata</taxon>
        <taxon>Vertebrata</taxon>
        <taxon>Euteleostomi</taxon>
        <taxon>Actinopterygii</taxon>
        <taxon>Neopterygii</taxon>
        <taxon>Teleostei</taxon>
        <taxon>Osteoglossocephala</taxon>
        <taxon>Osteoglossomorpha</taxon>
        <taxon>Osteoglossiformes</taxon>
        <taxon>Osteoglossidae</taxon>
        <taxon>Scleropages</taxon>
    </lineage>
</organism>
<dbReference type="SUPFAM" id="SSF48508">
    <property type="entry name" value="Nuclear receptor ligand-binding domain"/>
    <property type="match status" value="1"/>
</dbReference>
<evidence type="ECO:0000259" key="13">
    <source>
        <dbReference type="PROSITE" id="PS51030"/>
    </source>
</evidence>
<dbReference type="InterPro" id="IPR013088">
    <property type="entry name" value="Znf_NHR/GATA"/>
</dbReference>
<dbReference type="InterPro" id="IPR050200">
    <property type="entry name" value="Nuclear_hormone_rcpt_NR3"/>
</dbReference>
<keyword evidence="7" id="KW-0446">Lipid-binding</keyword>
<evidence type="ECO:0000256" key="1">
    <source>
        <dbReference type="ARBA" id="ARBA00005413"/>
    </source>
</evidence>
<dbReference type="PROSITE" id="PS00031">
    <property type="entry name" value="NUCLEAR_REC_DBD_1"/>
    <property type="match status" value="1"/>
</dbReference>
<evidence type="ECO:0000256" key="3">
    <source>
        <dbReference type="ARBA" id="ARBA00022723"/>
    </source>
</evidence>
<dbReference type="InterPro" id="IPR035500">
    <property type="entry name" value="NHR-like_dom_sf"/>
</dbReference>
<dbReference type="Gene3D" id="1.10.565.10">
    <property type="entry name" value="Retinoid X Receptor"/>
    <property type="match status" value="2"/>
</dbReference>
<dbReference type="Gene3D" id="3.30.50.10">
    <property type="entry name" value="Erythroid Transcription Factor GATA-1, subunit A"/>
    <property type="match status" value="1"/>
</dbReference>
<evidence type="ECO:0000256" key="6">
    <source>
        <dbReference type="ARBA" id="ARBA00023015"/>
    </source>
</evidence>
<evidence type="ECO:0000256" key="7">
    <source>
        <dbReference type="ARBA" id="ARBA00023121"/>
    </source>
</evidence>
<evidence type="ECO:0000256" key="8">
    <source>
        <dbReference type="ARBA" id="ARBA00023125"/>
    </source>
</evidence>
<accession>A0A0N8JZD0</accession>
<keyword evidence="6" id="KW-0805">Transcription regulation</keyword>
<dbReference type="Proteomes" id="UP000034805">
    <property type="component" value="Unassembled WGS sequence"/>
</dbReference>
<dbReference type="SUPFAM" id="SSF57716">
    <property type="entry name" value="Glucocorticoid receptor-like (DNA-binding domain)"/>
    <property type="match status" value="1"/>
</dbReference>
<dbReference type="InterPro" id="IPR000536">
    <property type="entry name" value="Nucl_hrmn_rcpt_lig-bd"/>
</dbReference>
<evidence type="ECO:0000256" key="12">
    <source>
        <dbReference type="SAM" id="MobiDB-lite"/>
    </source>
</evidence>
<dbReference type="EMBL" id="JARO02004174">
    <property type="protein sequence ID" value="KPP68993.1"/>
    <property type="molecule type" value="Genomic_DNA"/>
</dbReference>
<feature type="region of interest" description="Disordered" evidence="12">
    <location>
        <begin position="184"/>
        <end position="210"/>
    </location>
</feature>
<dbReference type="GO" id="GO:0043565">
    <property type="term" value="F:sequence-specific DNA binding"/>
    <property type="evidence" value="ECO:0007669"/>
    <property type="project" value="InterPro"/>
</dbReference>
<keyword evidence="11" id="KW-0539">Nucleus</keyword>